<comment type="caution">
    <text evidence="1">The sequence shown here is derived from an EMBL/GenBank/DDBJ whole genome shotgun (WGS) entry which is preliminary data.</text>
</comment>
<proteinExistence type="predicted"/>
<protein>
    <submittedName>
        <fullName evidence="1">Uncharacterized protein</fullName>
    </submittedName>
</protein>
<name>A0A2G4EUI0_9CYAN</name>
<sequence>MTNQGVLNRRQFLMSLCIPAIAKFPTKSESPLPGVCQPEFWFGELVDFCWIDEISGQSHSERGQVIGVVWNPTEKEWEYRITWLSSTAYPGDDYPICDDNLVSAEVLCKL</sequence>
<evidence type="ECO:0000313" key="2">
    <source>
        <dbReference type="Proteomes" id="UP000226442"/>
    </source>
</evidence>
<dbReference type="OrthoDB" id="472179at2"/>
<accession>A0A2G4EUI0</accession>
<gene>
    <name evidence="1" type="ORF">CP500_023055</name>
</gene>
<keyword evidence="2" id="KW-1185">Reference proteome</keyword>
<dbReference type="EMBL" id="NXIB02000262">
    <property type="protein sequence ID" value="PHX53148.1"/>
    <property type="molecule type" value="Genomic_DNA"/>
</dbReference>
<dbReference type="AlphaFoldDB" id="A0A2G4EUI0"/>
<dbReference type="Proteomes" id="UP000226442">
    <property type="component" value="Unassembled WGS sequence"/>
</dbReference>
<evidence type="ECO:0000313" key="1">
    <source>
        <dbReference type="EMBL" id="PHX53148.1"/>
    </source>
</evidence>
<dbReference type="RefSeq" id="WP_096829327.1">
    <property type="nucleotide sequence ID" value="NZ_NXIB02000262.1"/>
</dbReference>
<reference evidence="1" key="1">
    <citation type="submission" date="2017-10" db="EMBL/GenBank/DDBJ databases">
        <title>Draft genome sequence of the planktic cyanobacteria Tychonema bourrellyi isolated from alpine lentic freshwater.</title>
        <authorList>
            <person name="Tett A."/>
            <person name="Armanini F."/>
            <person name="Asnicar F."/>
            <person name="Boscaini A."/>
            <person name="Pasolli E."/>
            <person name="Zolfo M."/>
            <person name="Donati C."/>
            <person name="Salmaso N."/>
            <person name="Segata N."/>
        </authorList>
    </citation>
    <scope>NUCLEOTIDE SEQUENCE</scope>
    <source>
        <strain evidence="1">FEM_GT703</strain>
    </source>
</reference>
<organism evidence="1 2">
    <name type="scientific">Tychonema bourrellyi FEM_GT703</name>
    <dbReference type="NCBI Taxonomy" id="2040638"/>
    <lineage>
        <taxon>Bacteria</taxon>
        <taxon>Bacillati</taxon>
        <taxon>Cyanobacteriota</taxon>
        <taxon>Cyanophyceae</taxon>
        <taxon>Oscillatoriophycideae</taxon>
        <taxon>Oscillatoriales</taxon>
        <taxon>Microcoleaceae</taxon>
        <taxon>Tychonema</taxon>
    </lineage>
</organism>